<protein>
    <submittedName>
        <fullName evidence="3">SDR family oxidoreductase</fullName>
    </submittedName>
</protein>
<accession>A0A562ZX33</accession>
<evidence type="ECO:0000256" key="2">
    <source>
        <dbReference type="ARBA" id="ARBA00023002"/>
    </source>
</evidence>
<dbReference type="PRINTS" id="PR00081">
    <property type="entry name" value="GDHRDH"/>
</dbReference>
<dbReference type="AlphaFoldDB" id="A0A562ZX33"/>
<organism evidence="3 4">
    <name type="scientific">Caenimonas sedimenti</name>
    <dbReference type="NCBI Taxonomy" id="2596921"/>
    <lineage>
        <taxon>Bacteria</taxon>
        <taxon>Pseudomonadati</taxon>
        <taxon>Pseudomonadota</taxon>
        <taxon>Betaproteobacteria</taxon>
        <taxon>Burkholderiales</taxon>
        <taxon>Comamonadaceae</taxon>
        <taxon>Caenimonas</taxon>
    </lineage>
</organism>
<comment type="similarity">
    <text evidence="1">Belongs to the short-chain dehydrogenases/reductases (SDR) family.</text>
</comment>
<proteinExistence type="inferred from homology"/>
<dbReference type="FunFam" id="3.40.50.720:FF:000084">
    <property type="entry name" value="Short-chain dehydrogenase reductase"/>
    <property type="match status" value="1"/>
</dbReference>
<dbReference type="GO" id="GO:0016491">
    <property type="term" value="F:oxidoreductase activity"/>
    <property type="evidence" value="ECO:0007669"/>
    <property type="project" value="UniProtKB-KW"/>
</dbReference>
<reference evidence="3 4" key="1">
    <citation type="submission" date="2019-07" db="EMBL/GenBank/DDBJ databases">
        <title>Caenimonas sedimenti sp. nov., isolated from activated sludge.</title>
        <authorList>
            <person name="Xu J."/>
        </authorList>
    </citation>
    <scope>NUCLEOTIDE SEQUENCE [LARGE SCALE GENOMIC DNA]</scope>
    <source>
        <strain evidence="3 4">HX-9-20</strain>
    </source>
</reference>
<dbReference type="InterPro" id="IPR036291">
    <property type="entry name" value="NAD(P)-bd_dom_sf"/>
</dbReference>
<comment type="caution">
    <text evidence="3">The sequence shown here is derived from an EMBL/GenBank/DDBJ whole genome shotgun (WGS) entry which is preliminary data.</text>
</comment>
<dbReference type="OrthoDB" id="9806974at2"/>
<sequence>MPDSLFDLHGRVALVTGAAGGLGRSIATVFARQGADLVLADRERVRCDEVAAECRSHGVQVKALAADLGKPPEVEALAAAAAAAFGRVDVLVCNAGMQGPARPLHEVGGTDWEAVFQVNLRSSHMLCARLLPAMASGSSVILMASIAGLRGNKSIGLYGLTKAALAQMARNLAVEWGPRGVRVNAIAPGLIRTPLAAGLIANEAFMARRLALTPLGRVGEPHEVAGVAAMLASAAGGFVTGQTLVVDGGTLITDGN</sequence>
<dbReference type="PANTHER" id="PTHR43669:SF14">
    <property type="entry name" value="OXIDOREDUCTASE"/>
    <property type="match status" value="1"/>
</dbReference>
<dbReference type="RefSeq" id="WP_145890236.1">
    <property type="nucleotide sequence ID" value="NZ_VOBQ01000002.1"/>
</dbReference>
<evidence type="ECO:0000313" key="3">
    <source>
        <dbReference type="EMBL" id="TWO72927.1"/>
    </source>
</evidence>
<dbReference type="EMBL" id="VOBQ01000002">
    <property type="protein sequence ID" value="TWO72927.1"/>
    <property type="molecule type" value="Genomic_DNA"/>
</dbReference>
<dbReference type="SUPFAM" id="SSF51735">
    <property type="entry name" value="NAD(P)-binding Rossmann-fold domains"/>
    <property type="match status" value="1"/>
</dbReference>
<keyword evidence="4" id="KW-1185">Reference proteome</keyword>
<dbReference type="Pfam" id="PF13561">
    <property type="entry name" value="adh_short_C2"/>
    <property type="match status" value="1"/>
</dbReference>
<dbReference type="NCBIfam" id="NF005559">
    <property type="entry name" value="PRK07231.1"/>
    <property type="match status" value="1"/>
</dbReference>
<dbReference type="InterPro" id="IPR002347">
    <property type="entry name" value="SDR_fam"/>
</dbReference>
<evidence type="ECO:0000256" key="1">
    <source>
        <dbReference type="ARBA" id="ARBA00006484"/>
    </source>
</evidence>
<gene>
    <name evidence="3" type="ORF">FN976_01395</name>
</gene>
<evidence type="ECO:0000313" key="4">
    <source>
        <dbReference type="Proteomes" id="UP000318199"/>
    </source>
</evidence>
<dbReference type="Proteomes" id="UP000318199">
    <property type="component" value="Unassembled WGS sequence"/>
</dbReference>
<dbReference type="CDD" id="cd05233">
    <property type="entry name" value="SDR_c"/>
    <property type="match status" value="1"/>
</dbReference>
<dbReference type="PANTHER" id="PTHR43669">
    <property type="entry name" value="5-KETO-D-GLUCONATE 5-REDUCTASE"/>
    <property type="match status" value="1"/>
</dbReference>
<keyword evidence="2" id="KW-0560">Oxidoreductase</keyword>
<name>A0A562ZX33_9BURK</name>
<dbReference type="Gene3D" id="3.40.50.720">
    <property type="entry name" value="NAD(P)-binding Rossmann-like Domain"/>
    <property type="match status" value="1"/>
</dbReference>